<dbReference type="eggNOG" id="COG1075">
    <property type="taxonomic scope" value="Bacteria"/>
</dbReference>
<dbReference type="RefSeq" id="WP_007618698.1">
    <property type="nucleotide sequence ID" value="NZ_BANX01000008.1"/>
</dbReference>
<feature type="domain" description="DUF1023" evidence="1">
    <location>
        <begin position="406"/>
        <end position="505"/>
    </location>
</feature>
<gene>
    <name evidence="2" type="ORF">GS4_08_00550</name>
</gene>
<keyword evidence="3" id="KW-1185">Reference proteome</keyword>
<evidence type="ECO:0000259" key="1">
    <source>
        <dbReference type="Pfam" id="PF06259"/>
    </source>
</evidence>
<dbReference type="InterPro" id="IPR010427">
    <property type="entry name" value="DUF1023"/>
</dbReference>
<evidence type="ECO:0000313" key="3">
    <source>
        <dbReference type="Proteomes" id="UP000011666"/>
    </source>
</evidence>
<dbReference type="ESTHER" id="9actn-m0qgq2">
    <property type="family name" value="Duf_1023"/>
</dbReference>
<proteinExistence type="predicted"/>
<reference evidence="2 3" key="1">
    <citation type="submission" date="2013-01" db="EMBL/GenBank/DDBJ databases">
        <title>Whole genome shotgun sequence of Gordonia soli NBRC 108243.</title>
        <authorList>
            <person name="Isaki-Nakamura S."/>
            <person name="Hosoyama A."/>
            <person name="Tsuchikane K."/>
            <person name="Ando Y."/>
            <person name="Baba S."/>
            <person name="Ohji S."/>
            <person name="Hamada M."/>
            <person name="Tamura T."/>
            <person name="Yamazoe A."/>
            <person name="Yamazaki S."/>
            <person name="Fujita N."/>
        </authorList>
    </citation>
    <scope>NUCLEOTIDE SEQUENCE [LARGE SCALE GENOMIC DNA]</scope>
    <source>
        <strain evidence="2 3">NBRC 108243</strain>
    </source>
</reference>
<dbReference type="Proteomes" id="UP000011666">
    <property type="component" value="Unassembled WGS sequence"/>
</dbReference>
<protein>
    <recommendedName>
        <fullName evidence="1">DUF1023 domain-containing protein</fullName>
    </recommendedName>
</protein>
<dbReference type="Pfam" id="PF06259">
    <property type="entry name" value="Abhydrolase_8"/>
    <property type="match status" value="1"/>
</dbReference>
<evidence type="ECO:0000313" key="2">
    <source>
        <dbReference type="EMBL" id="GAC67471.1"/>
    </source>
</evidence>
<dbReference type="EMBL" id="BANX01000008">
    <property type="protein sequence ID" value="GAC67471.1"/>
    <property type="molecule type" value="Genomic_DNA"/>
</dbReference>
<organism evidence="2 3">
    <name type="scientific">Gordonia soli NBRC 108243</name>
    <dbReference type="NCBI Taxonomy" id="1223545"/>
    <lineage>
        <taxon>Bacteria</taxon>
        <taxon>Bacillati</taxon>
        <taxon>Actinomycetota</taxon>
        <taxon>Actinomycetes</taxon>
        <taxon>Mycobacteriales</taxon>
        <taxon>Gordoniaceae</taxon>
        <taxon>Gordonia</taxon>
    </lineage>
</organism>
<accession>M0QGQ2</accession>
<comment type="caution">
    <text evidence="2">The sequence shown here is derived from an EMBL/GenBank/DDBJ whole genome shotgun (WGS) entry which is preliminary data.</text>
</comment>
<dbReference type="AlphaFoldDB" id="M0QGQ2"/>
<dbReference type="STRING" id="1223545.GS4_08_00550"/>
<sequence>MLPTISALRSWPDTDRASTIIGDAATVLDGASRTMIRACDAGGKWYGATRSAVDARVRAEGDHGDEVRNVLQSVADTTEDAARDIGYARDHVLREVRYAQEAGFTVSDVGDVTHPLETSDPDAKAVADNFEAAIRSGLATIDVFDEKYGAALEELSADLHAMTNGQPHIRLPDGRTMDADDLAHRLRGMTPEARRRLIDALDSTALRHLIQADPTTVGNLDGIPFAVRIRANHLAIRTALSAEISAGRSNSARAQQLRTMLLPIPDPAAVTMRGGRAVAGRGADDQLVDRQYVAFSDTPNGRFVEMIGTLGPTTRGAAVYVPGTGTNLNSSEPNHRAAWSLAQQSGAPVFLYADGDLPQTLVPGTSDRNVVGAAAGLAQVLSGNPIGGHAALLGTIAETVQDVPDSALSDHSAREMAPRLVGFARELDVEIAHSAPGATTTVIGHSYGGSIVGTAEQLGLRADRVVYASSAGTGVLDGPWHNPQADVRRYSITAPGDPIQYIQGLAASPHGGDPDITPGVGRLDTGTYSALDPANHPAGSAIRGLDGHSGYWNDPGSTGFRNMVAVIRGDEAEPYVHREDDAPARERIEAPARTGLSAARRAGESVVEHLSRAAGRIVRDLVPWR</sequence>
<name>M0QGQ2_9ACTN</name>